<dbReference type="PANTHER" id="PTHR11851">
    <property type="entry name" value="METALLOPROTEASE"/>
    <property type="match status" value="1"/>
</dbReference>
<dbReference type="InterPro" id="IPR050361">
    <property type="entry name" value="MPP/UQCRC_Complex"/>
</dbReference>
<name>A0A1J0A9S0_9CYAN</name>
<keyword evidence="3" id="KW-0645">Protease</keyword>
<dbReference type="Proteomes" id="UP000180235">
    <property type="component" value="Chromosome"/>
</dbReference>
<keyword evidence="3" id="KW-0378">Hydrolase</keyword>
<dbReference type="GO" id="GO:0008233">
    <property type="term" value="F:peptidase activity"/>
    <property type="evidence" value="ECO:0007669"/>
    <property type="project" value="UniProtKB-KW"/>
</dbReference>
<gene>
    <name evidence="3" type="ORF">GlitD10_0365</name>
</gene>
<organism evidence="3 4">
    <name type="scientific">Gloeomargarita lithophora Alchichica-D10</name>
    <dbReference type="NCBI Taxonomy" id="1188229"/>
    <lineage>
        <taxon>Bacteria</taxon>
        <taxon>Bacillati</taxon>
        <taxon>Cyanobacteriota</taxon>
        <taxon>Cyanophyceae</taxon>
        <taxon>Gloeomargaritales</taxon>
        <taxon>Gloeomargaritaceae</taxon>
        <taxon>Gloeomargarita</taxon>
    </lineage>
</organism>
<dbReference type="Gene3D" id="3.30.830.10">
    <property type="entry name" value="Metalloenzyme, LuxS/M16 peptidase-like"/>
    <property type="match status" value="2"/>
</dbReference>
<dbReference type="Pfam" id="PF00675">
    <property type="entry name" value="Peptidase_M16"/>
    <property type="match status" value="1"/>
</dbReference>
<accession>A0A1J0A9S0</accession>
<feature type="domain" description="Peptidase M16 C-terminal" evidence="2">
    <location>
        <begin position="179"/>
        <end position="355"/>
    </location>
</feature>
<evidence type="ECO:0000259" key="1">
    <source>
        <dbReference type="Pfam" id="PF00675"/>
    </source>
</evidence>
<dbReference type="KEGG" id="glt:GlitD10_0365"/>
<dbReference type="STRING" id="1188229.GlitD10_0365"/>
<dbReference type="GO" id="GO:0006508">
    <property type="term" value="P:proteolysis"/>
    <property type="evidence" value="ECO:0007669"/>
    <property type="project" value="UniProtKB-KW"/>
</dbReference>
<dbReference type="SUPFAM" id="SSF63411">
    <property type="entry name" value="LuxS/MPP-like metallohydrolase"/>
    <property type="match status" value="2"/>
</dbReference>
<keyword evidence="4" id="KW-1185">Reference proteome</keyword>
<evidence type="ECO:0000259" key="2">
    <source>
        <dbReference type="Pfam" id="PF05193"/>
    </source>
</evidence>
<dbReference type="AlphaFoldDB" id="A0A1J0A9S0"/>
<protein>
    <submittedName>
        <fullName evidence="3">Processing protease</fullName>
    </submittedName>
</protein>
<reference evidence="3 4" key="1">
    <citation type="submission" date="2016-10" db="EMBL/GenBank/DDBJ databases">
        <title>Description of Gloeomargarita lithophora gen. nov., sp. nov., a thylakoid-bearing basal-branching cyanobacterium with intracellular carbonates, and proposal for Gloeomargaritales ord. nov.</title>
        <authorList>
            <person name="Moreira D."/>
            <person name="Tavera R."/>
            <person name="Benzerara K."/>
            <person name="Skouri-Panet F."/>
            <person name="Couradeau E."/>
            <person name="Gerard E."/>
            <person name="Loussert C."/>
            <person name="Novelo E."/>
            <person name="Zivanovic Y."/>
            <person name="Lopez-Garcia P."/>
        </authorList>
    </citation>
    <scope>NUCLEOTIDE SEQUENCE [LARGE SCALE GENOMIC DNA]</scope>
    <source>
        <strain evidence="3 4">D10</strain>
    </source>
</reference>
<dbReference type="InterPro" id="IPR011249">
    <property type="entry name" value="Metalloenz_LuxS/M16"/>
</dbReference>
<dbReference type="GO" id="GO:0046872">
    <property type="term" value="F:metal ion binding"/>
    <property type="evidence" value="ECO:0007669"/>
    <property type="project" value="InterPro"/>
</dbReference>
<dbReference type="Pfam" id="PF05193">
    <property type="entry name" value="Peptidase_M16_C"/>
    <property type="match status" value="1"/>
</dbReference>
<dbReference type="InterPro" id="IPR011765">
    <property type="entry name" value="Pept_M16_N"/>
</dbReference>
<dbReference type="InterPro" id="IPR007863">
    <property type="entry name" value="Peptidase_M16_C"/>
</dbReference>
<dbReference type="EMBL" id="CP017675">
    <property type="protein sequence ID" value="APB32675.1"/>
    <property type="molecule type" value="Genomic_DNA"/>
</dbReference>
<feature type="domain" description="Peptidase M16 N-terminal" evidence="1">
    <location>
        <begin position="28"/>
        <end position="172"/>
    </location>
</feature>
<evidence type="ECO:0000313" key="3">
    <source>
        <dbReference type="EMBL" id="APB32675.1"/>
    </source>
</evidence>
<proteinExistence type="predicted"/>
<sequence>MTLGLQANGSLQGRWYRWVLSNGLTLLVVDNPAVDIVAARLFLRPGMLGEAPHQWGLNHLVAATLTKGTHQRSAQEIALAVESLGASLGTEAAPDYFVLGLKAVAGDFAELFALASELWCHPSFPATEVALEQQLTLQGLRLQQEQPFTLAYDQLRRTLYPDHPYSVSTLGTQESVMGITAEDLGTYHQRYFCPAHTVVSICGRVEPERVRDWVERCLGDWQVPAGDWQLPVLPHPLPPPTPLRLVRPTHQSLVMLGYQGPAVRSPDYPPMKLLSTYLGNGLSSRLFVELREKQGLAYDVSAFYPTRWQAAPFGVYLGTAAANTRLALGKLAAEIQRLLAAPLPEAELLTARSKLLGQYALGKQTNAQIAQLLGWYEVLGLGANYDLEFPRLIQQMTPEHLWRAAQHYLRQPWVSLVGPESALAEIT</sequence>
<dbReference type="OrthoDB" id="9811314at2"/>
<evidence type="ECO:0000313" key="4">
    <source>
        <dbReference type="Proteomes" id="UP000180235"/>
    </source>
</evidence>
<dbReference type="PANTHER" id="PTHR11851:SF224">
    <property type="entry name" value="PROCESSING PROTEASE"/>
    <property type="match status" value="1"/>
</dbReference>